<name>A0ABS8V9D1_DATST</name>
<dbReference type="PANTHER" id="PTHR31260:SF67">
    <property type="entry name" value="CYSTATIN DOMAIN-CONTAINING PROTEIN"/>
    <property type="match status" value="1"/>
</dbReference>
<sequence>MRQTEIKQGECLKGGSLSPYCNCSPLSCGFNNLILVPPIGAVEEYSAHYVPYWLHYHRQLRQTHCFDIDVHPGPSFGSAISPYDFNQDAELMMELANLAIQQYNEKECNVFKYKVLKIEKVNFTVTSYFEYWMTVKVLNLTLGTPIDTFQIHAGKSCLDVNAKVIYCCRPKEEAVVGLANCDICFGKLRGEACQGGEEKAVRSIVT</sequence>
<dbReference type="Gene3D" id="3.10.450.10">
    <property type="match status" value="1"/>
</dbReference>
<dbReference type="PANTHER" id="PTHR31260">
    <property type="entry name" value="CYSTATIN/MONELLIN SUPERFAMILY PROTEIN"/>
    <property type="match status" value="1"/>
</dbReference>
<dbReference type="Proteomes" id="UP000823775">
    <property type="component" value="Unassembled WGS sequence"/>
</dbReference>
<evidence type="ECO:0000313" key="2">
    <source>
        <dbReference type="Proteomes" id="UP000823775"/>
    </source>
</evidence>
<organism evidence="1 2">
    <name type="scientific">Datura stramonium</name>
    <name type="common">Jimsonweed</name>
    <name type="synonym">Common thornapple</name>
    <dbReference type="NCBI Taxonomy" id="4076"/>
    <lineage>
        <taxon>Eukaryota</taxon>
        <taxon>Viridiplantae</taxon>
        <taxon>Streptophyta</taxon>
        <taxon>Embryophyta</taxon>
        <taxon>Tracheophyta</taxon>
        <taxon>Spermatophyta</taxon>
        <taxon>Magnoliopsida</taxon>
        <taxon>eudicotyledons</taxon>
        <taxon>Gunneridae</taxon>
        <taxon>Pentapetalae</taxon>
        <taxon>asterids</taxon>
        <taxon>lamiids</taxon>
        <taxon>Solanales</taxon>
        <taxon>Solanaceae</taxon>
        <taxon>Solanoideae</taxon>
        <taxon>Datureae</taxon>
        <taxon>Datura</taxon>
    </lineage>
</organism>
<keyword evidence="2" id="KW-1185">Reference proteome</keyword>
<accession>A0ABS8V9D1</accession>
<gene>
    <name evidence="1" type="ORF">HAX54_029824</name>
</gene>
<dbReference type="InterPro" id="IPR046350">
    <property type="entry name" value="Cystatin_sf"/>
</dbReference>
<dbReference type="InterPro" id="IPR006462">
    <property type="entry name" value="MS5"/>
</dbReference>
<comment type="caution">
    <text evidence="1">The sequence shown here is derived from an EMBL/GenBank/DDBJ whole genome shotgun (WGS) entry which is preliminary data.</text>
</comment>
<reference evidence="1 2" key="1">
    <citation type="journal article" date="2021" name="BMC Genomics">
        <title>Datura genome reveals duplications of psychoactive alkaloid biosynthetic genes and high mutation rate following tissue culture.</title>
        <authorList>
            <person name="Rajewski A."/>
            <person name="Carter-House D."/>
            <person name="Stajich J."/>
            <person name="Litt A."/>
        </authorList>
    </citation>
    <scope>NUCLEOTIDE SEQUENCE [LARGE SCALE GENOMIC DNA]</scope>
    <source>
        <strain evidence="1">AR-01</strain>
    </source>
</reference>
<proteinExistence type="predicted"/>
<evidence type="ECO:0008006" key="3">
    <source>
        <dbReference type="Google" id="ProtNLM"/>
    </source>
</evidence>
<evidence type="ECO:0000313" key="1">
    <source>
        <dbReference type="EMBL" id="MCD9642805.1"/>
    </source>
</evidence>
<protein>
    <recommendedName>
        <fullName evidence="3">Cystatin domain-containing protein</fullName>
    </recommendedName>
</protein>
<dbReference type="SUPFAM" id="SSF54403">
    <property type="entry name" value="Cystatin/monellin"/>
    <property type="match status" value="1"/>
</dbReference>
<dbReference type="EMBL" id="JACEIK010003711">
    <property type="protein sequence ID" value="MCD9642805.1"/>
    <property type="molecule type" value="Genomic_DNA"/>
</dbReference>